<keyword evidence="2" id="KW-1185">Reference proteome</keyword>
<protein>
    <submittedName>
        <fullName evidence="1">RNA polymerase II subunit B1 CTD phosphatase RPAP2-like</fullName>
    </submittedName>
</protein>
<organism evidence="1 2">
    <name type="scientific">Citrus sinensis</name>
    <name type="common">Sweet orange</name>
    <name type="synonym">Citrus aurantium var. sinensis</name>
    <dbReference type="NCBI Taxonomy" id="2711"/>
    <lineage>
        <taxon>Eukaryota</taxon>
        <taxon>Viridiplantae</taxon>
        <taxon>Streptophyta</taxon>
        <taxon>Embryophyta</taxon>
        <taxon>Tracheophyta</taxon>
        <taxon>Spermatophyta</taxon>
        <taxon>Magnoliopsida</taxon>
        <taxon>eudicotyledons</taxon>
        <taxon>Gunneridae</taxon>
        <taxon>Pentapetalae</taxon>
        <taxon>rosids</taxon>
        <taxon>malvids</taxon>
        <taxon>Sapindales</taxon>
        <taxon>Rutaceae</taxon>
        <taxon>Aurantioideae</taxon>
        <taxon>Citrus</taxon>
    </lineage>
</organism>
<dbReference type="EMBL" id="CM039175">
    <property type="protein sequence ID" value="KAH9733999.1"/>
    <property type="molecule type" value="Genomic_DNA"/>
</dbReference>
<dbReference type="Proteomes" id="UP000829398">
    <property type="component" value="Chromosome 6"/>
</dbReference>
<evidence type="ECO:0000313" key="1">
    <source>
        <dbReference type="EMBL" id="KAH9733999.1"/>
    </source>
</evidence>
<accession>A0ACB8JNG7</accession>
<gene>
    <name evidence="1" type="ORF">KPL71_017235</name>
</gene>
<sequence>MAIKAVNEAVHKLQLALLEGIEAEKQLLATGTLISKSDYNDVVTERSIADLCGYPLCSNPSPPADSRTRKGPYRISLKEHKVYDVRENYLYCSTNCLVNSKAFSGSLNEERSVVVNEKKIKEVLRVVIGKVEDDENVESKIVKLFGGLEVKENENAERNVGGVSVGGGGASDAIEGYVPQHKPKPVPPRSKGVNDKTNKLNTKNDLSFNEMDFKSVIITNDEYSISKSPCGSTETESKSKFVEPEEQEDGEILDNRCTTSGSLASIKDDSCMNSRESTGRDELAAQEMPSALDAIEGHAPQTRSMIKSSIKKKEGVNSKTNKPNSKKDLLFNEMDFTSVIMTNDEYSISKPHCGSTKTISKTKFEETKENADGENLEDQCAALGSLALIKDDSCRKSKTVVKAELSAQKVPSASVLPLTGSNISTVDAEREIQVEKESISGVSMPKSSLKSSGSKKVGLSVTWADEKIDGCGSTDLFEVRDMGDDGNDNNADDMLRFASAEACAMALSRVAEAVMSVDSDVADAVSEAGVIILPSPHDGHEGESMENPDVLEPEAALLKRPSKPGIPRSELFDPEDSWYDEPPEGFSLMLSPFATMWMAIFAWISSSSLAYIYGRDESFHEEYLSVNGREYSQKIIMGDGHSSAIKQTLSGCLARTFPALVADLRLRIPVSTLEKGLHSEDVNIHCDLKLELLREFDLSFAFSCCICFLSSIMLKDSHIARLMNLNVNVNADPDSTGLFPGNFSNMLERGCYGCAIEEGLLNTMSFIDPLPAFKVKQWQVITVLFLDALSVCRIPALTPHMTNRTMLLRKNMGMDYTYCANAATAA</sequence>
<proteinExistence type="predicted"/>
<comment type="caution">
    <text evidence="1">The sequence shown here is derived from an EMBL/GenBank/DDBJ whole genome shotgun (WGS) entry which is preliminary data.</text>
</comment>
<name>A0ACB8JNG7_CITSI</name>
<reference evidence="2" key="1">
    <citation type="journal article" date="2023" name="Hortic. Res.">
        <title>A chromosome-level phased genome enabling allele-level studies in sweet orange: a case study on citrus Huanglongbing tolerance.</title>
        <authorList>
            <person name="Wu B."/>
            <person name="Yu Q."/>
            <person name="Deng Z."/>
            <person name="Duan Y."/>
            <person name="Luo F."/>
            <person name="Gmitter F. Jr."/>
        </authorList>
    </citation>
    <scope>NUCLEOTIDE SEQUENCE [LARGE SCALE GENOMIC DNA]</scope>
    <source>
        <strain evidence="2">cv. Valencia</strain>
    </source>
</reference>
<evidence type="ECO:0000313" key="2">
    <source>
        <dbReference type="Proteomes" id="UP000829398"/>
    </source>
</evidence>